<keyword evidence="2" id="KW-0560">Oxidoreductase</keyword>
<reference evidence="3 4" key="1">
    <citation type="submission" date="2016-04" db="EMBL/GenBank/DDBJ databases">
        <title>Genome analyses suggest a sexual origin of heterokaryosis in a supposedly ancient asexual fungus.</title>
        <authorList>
            <person name="Ropars J."/>
            <person name="Sedzielewska K."/>
            <person name="Noel J."/>
            <person name="Charron P."/>
            <person name="Farinelli L."/>
            <person name="Marton T."/>
            <person name="Kruger M."/>
            <person name="Pelin A."/>
            <person name="Brachmann A."/>
            <person name="Corradi N."/>
        </authorList>
    </citation>
    <scope>NUCLEOTIDE SEQUENCE [LARGE SCALE GENOMIC DNA]</scope>
    <source>
        <strain evidence="3 4">C2</strain>
    </source>
</reference>
<dbReference type="InterPro" id="IPR036291">
    <property type="entry name" value="NAD(P)-bd_dom_sf"/>
</dbReference>
<dbReference type="GO" id="GO:0016616">
    <property type="term" value="F:oxidoreductase activity, acting on the CH-OH group of donors, NAD or NADP as acceptor"/>
    <property type="evidence" value="ECO:0007669"/>
    <property type="project" value="TreeGrafter"/>
</dbReference>
<reference evidence="3 4" key="2">
    <citation type="submission" date="2017-10" db="EMBL/GenBank/DDBJ databases">
        <title>Extensive intraspecific genome diversity in a model arbuscular mycorrhizal fungus.</title>
        <authorList>
            <person name="Chen E.C.H."/>
            <person name="Morin E."/>
            <person name="Baudet D."/>
            <person name="Noel J."/>
            <person name="Ndikumana S."/>
            <person name="Charron P."/>
            <person name="St-Onge C."/>
            <person name="Giorgi J."/>
            <person name="Grigoriev I.V."/>
            <person name="Roux C."/>
            <person name="Martin F.M."/>
            <person name="Corradi N."/>
        </authorList>
    </citation>
    <scope>NUCLEOTIDE SEQUENCE [LARGE SCALE GENOMIC DNA]</scope>
    <source>
        <strain evidence="3 4">C2</strain>
    </source>
</reference>
<dbReference type="Proteomes" id="UP000233469">
    <property type="component" value="Unassembled WGS sequence"/>
</dbReference>
<evidence type="ECO:0000313" key="3">
    <source>
        <dbReference type="EMBL" id="PKK58071.1"/>
    </source>
</evidence>
<organism evidence="3 4">
    <name type="scientific">Rhizophagus irregularis</name>
    <dbReference type="NCBI Taxonomy" id="588596"/>
    <lineage>
        <taxon>Eukaryota</taxon>
        <taxon>Fungi</taxon>
        <taxon>Fungi incertae sedis</taxon>
        <taxon>Mucoromycota</taxon>
        <taxon>Glomeromycotina</taxon>
        <taxon>Glomeromycetes</taxon>
        <taxon>Glomerales</taxon>
        <taxon>Glomeraceae</taxon>
        <taxon>Rhizophagus</taxon>
    </lineage>
</organism>
<evidence type="ECO:0000313" key="4">
    <source>
        <dbReference type="Proteomes" id="UP000233469"/>
    </source>
</evidence>
<comment type="caution">
    <text evidence="3">The sequence shown here is derived from an EMBL/GenBank/DDBJ whole genome shotgun (WGS) entry which is preliminary data.</text>
</comment>
<dbReference type="VEuPathDB" id="FungiDB:FUN_004253"/>
<sequence>MKEENVIADVNEDASEKIAKEFNVNQKLLRFFIKPTDVSKWNELISLFDKTKQTFGQIDYLKQNNPQGGIIINTASITAIRPVFTFGVYSATKAGYLILSIRKLKFLIIGGHQLMSSYFKCIYNPKLNGTIFSVWNKEMREEKFENPTLVIEEMIQGNYIKYFIMKFSLFPILLK</sequence>
<comment type="similarity">
    <text evidence="1">Belongs to the short-chain dehydrogenases/reductases (SDR) family.</text>
</comment>
<dbReference type="GO" id="GO:0005737">
    <property type="term" value="C:cytoplasm"/>
    <property type="evidence" value="ECO:0007669"/>
    <property type="project" value="TreeGrafter"/>
</dbReference>
<dbReference type="VEuPathDB" id="FungiDB:RhiirA1_438373"/>
<dbReference type="SUPFAM" id="SSF51735">
    <property type="entry name" value="NAD(P)-binding Rossmann-fold domains"/>
    <property type="match status" value="1"/>
</dbReference>
<protein>
    <submittedName>
        <fullName evidence="3">Uncharacterized protein</fullName>
    </submittedName>
</protein>
<dbReference type="Gene3D" id="3.40.50.720">
    <property type="entry name" value="NAD(P)-binding Rossmann-like Domain"/>
    <property type="match status" value="1"/>
</dbReference>
<dbReference type="VEuPathDB" id="FungiDB:RhiirFUN_006413"/>
<evidence type="ECO:0000256" key="1">
    <source>
        <dbReference type="ARBA" id="ARBA00006484"/>
    </source>
</evidence>
<gene>
    <name evidence="3" type="ORF">RhiirC2_796909</name>
</gene>
<dbReference type="PANTHER" id="PTHR44229">
    <property type="entry name" value="15-HYDROXYPROSTAGLANDIN DEHYDROGENASE [NAD(+)]"/>
    <property type="match status" value="1"/>
</dbReference>
<dbReference type="EMBL" id="LLXL01003862">
    <property type="protein sequence ID" value="PKK58071.1"/>
    <property type="molecule type" value="Genomic_DNA"/>
</dbReference>
<name>A0A2N1M8W5_9GLOM</name>
<dbReference type="PANTHER" id="PTHR44229:SF4">
    <property type="entry name" value="15-HYDROXYPROSTAGLANDIN DEHYDROGENASE [NAD(+)]"/>
    <property type="match status" value="1"/>
</dbReference>
<dbReference type="AlphaFoldDB" id="A0A2N1M8W5"/>
<proteinExistence type="inferred from homology"/>
<accession>A0A2N1M8W5</accession>
<evidence type="ECO:0000256" key="2">
    <source>
        <dbReference type="ARBA" id="ARBA00023002"/>
    </source>
</evidence>